<dbReference type="Proteomes" id="UP001215598">
    <property type="component" value="Unassembled WGS sequence"/>
</dbReference>
<feature type="transmembrane region" description="Helical" evidence="1">
    <location>
        <begin position="50"/>
        <end position="72"/>
    </location>
</feature>
<reference evidence="2" key="1">
    <citation type="submission" date="2023-03" db="EMBL/GenBank/DDBJ databases">
        <title>Massive genome expansion in bonnet fungi (Mycena s.s.) driven by repeated elements and novel gene families across ecological guilds.</title>
        <authorList>
            <consortium name="Lawrence Berkeley National Laboratory"/>
            <person name="Harder C.B."/>
            <person name="Miyauchi S."/>
            <person name="Viragh M."/>
            <person name="Kuo A."/>
            <person name="Thoen E."/>
            <person name="Andreopoulos B."/>
            <person name="Lu D."/>
            <person name="Skrede I."/>
            <person name="Drula E."/>
            <person name="Henrissat B."/>
            <person name="Morin E."/>
            <person name="Kohler A."/>
            <person name="Barry K."/>
            <person name="LaButti K."/>
            <person name="Morin E."/>
            <person name="Salamov A."/>
            <person name="Lipzen A."/>
            <person name="Mereny Z."/>
            <person name="Hegedus B."/>
            <person name="Baldrian P."/>
            <person name="Stursova M."/>
            <person name="Weitz H."/>
            <person name="Taylor A."/>
            <person name="Grigoriev I.V."/>
            <person name="Nagy L.G."/>
            <person name="Martin F."/>
            <person name="Kauserud H."/>
        </authorList>
    </citation>
    <scope>NUCLEOTIDE SEQUENCE</scope>
    <source>
        <strain evidence="2">CBHHK182m</strain>
    </source>
</reference>
<keyword evidence="1" id="KW-1133">Transmembrane helix</keyword>
<dbReference type="AlphaFoldDB" id="A0AAD7NJL7"/>
<gene>
    <name evidence="2" type="ORF">B0H16DRAFT_1883681</name>
</gene>
<evidence type="ECO:0000313" key="2">
    <source>
        <dbReference type="EMBL" id="KAJ7763888.1"/>
    </source>
</evidence>
<sequence length="74" mass="8574">MEYHQTEPNTTDLFFNSHLNDISIIATPIDIMVFYRSVSATDRPGHTAHRWHFCIAVDLWYFGSSIFLLLGLQT</sequence>
<comment type="caution">
    <text evidence="2">The sequence shown here is derived from an EMBL/GenBank/DDBJ whole genome shotgun (WGS) entry which is preliminary data.</text>
</comment>
<keyword evidence="1" id="KW-0472">Membrane</keyword>
<evidence type="ECO:0000313" key="3">
    <source>
        <dbReference type="Proteomes" id="UP001215598"/>
    </source>
</evidence>
<dbReference type="EMBL" id="JARKIB010000029">
    <property type="protein sequence ID" value="KAJ7763888.1"/>
    <property type="molecule type" value="Genomic_DNA"/>
</dbReference>
<protein>
    <submittedName>
        <fullName evidence="2">Uncharacterized protein</fullName>
    </submittedName>
</protein>
<keyword evidence="1" id="KW-0812">Transmembrane</keyword>
<evidence type="ECO:0000256" key="1">
    <source>
        <dbReference type="SAM" id="Phobius"/>
    </source>
</evidence>
<proteinExistence type="predicted"/>
<accession>A0AAD7NJL7</accession>
<keyword evidence="3" id="KW-1185">Reference proteome</keyword>
<organism evidence="2 3">
    <name type="scientific">Mycena metata</name>
    <dbReference type="NCBI Taxonomy" id="1033252"/>
    <lineage>
        <taxon>Eukaryota</taxon>
        <taxon>Fungi</taxon>
        <taxon>Dikarya</taxon>
        <taxon>Basidiomycota</taxon>
        <taxon>Agaricomycotina</taxon>
        <taxon>Agaricomycetes</taxon>
        <taxon>Agaricomycetidae</taxon>
        <taxon>Agaricales</taxon>
        <taxon>Marasmiineae</taxon>
        <taxon>Mycenaceae</taxon>
        <taxon>Mycena</taxon>
    </lineage>
</organism>
<name>A0AAD7NJL7_9AGAR</name>